<proteinExistence type="predicted"/>
<protein>
    <submittedName>
        <fullName evidence="1">Uncharacterized protein</fullName>
    </submittedName>
</protein>
<evidence type="ECO:0000313" key="1">
    <source>
        <dbReference type="EMBL" id="EGG18806.1"/>
    </source>
</evidence>
<dbReference type="GeneID" id="14870815"/>
<accession>F4PZP2</accession>
<dbReference type="Proteomes" id="UP000007797">
    <property type="component" value="Unassembled WGS sequence"/>
</dbReference>
<dbReference type="RefSeq" id="XP_004357268.1">
    <property type="nucleotide sequence ID" value="XM_004357212.1"/>
</dbReference>
<gene>
    <name evidence="1" type="ORF">DFA_02545</name>
</gene>
<name>F4PZP2_CACFS</name>
<dbReference type="KEGG" id="dfa:DFA_02545"/>
<organism evidence="1 2">
    <name type="scientific">Cavenderia fasciculata</name>
    <name type="common">Slime mold</name>
    <name type="synonym">Dictyostelium fasciculatum</name>
    <dbReference type="NCBI Taxonomy" id="261658"/>
    <lineage>
        <taxon>Eukaryota</taxon>
        <taxon>Amoebozoa</taxon>
        <taxon>Evosea</taxon>
        <taxon>Eumycetozoa</taxon>
        <taxon>Dictyostelia</taxon>
        <taxon>Acytosteliales</taxon>
        <taxon>Cavenderiaceae</taxon>
        <taxon>Cavenderia</taxon>
    </lineage>
</organism>
<dbReference type="EMBL" id="GL883017">
    <property type="protein sequence ID" value="EGG18806.1"/>
    <property type="molecule type" value="Genomic_DNA"/>
</dbReference>
<keyword evidence="2" id="KW-1185">Reference proteome</keyword>
<evidence type="ECO:0000313" key="2">
    <source>
        <dbReference type="Proteomes" id="UP000007797"/>
    </source>
</evidence>
<dbReference type="AlphaFoldDB" id="F4PZP2"/>
<sequence>MRPTFLSIFRNQLIRPIIMSSIHIISHPILPSPPSTHPKQYKIETCKVEGHKEVIRFKCTESQCQSQRICADCIVDNHNTHRLEVLEEYRLFKEQQLLLQQQKEKEKESKQQSQQYLTGKEIKTELSLLYRCQMTDDFIRHCIISKDQLSHFILESYNNSKNIHIFHDRMKWVFTLNLDVNLLLDSIPKDCCPDIHHFLTTKLLYGHKIYTPEILMTWASKHGYSVIVMRSSWNRQVSLETFDKVRKIADENGHVHVKDYLDLSNYRHNRISINTNHCK</sequence>
<reference evidence="2" key="1">
    <citation type="journal article" date="2011" name="Genome Res.">
        <title>Phylogeny-wide analysis of social amoeba genomes highlights ancient origins for complex intercellular communication.</title>
        <authorList>
            <person name="Heidel A.J."/>
            <person name="Lawal H.M."/>
            <person name="Felder M."/>
            <person name="Schilde C."/>
            <person name="Helps N.R."/>
            <person name="Tunggal B."/>
            <person name="Rivero F."/>
            <person name="John U."/>
            <person name="Schleicher M."/>
            <person name="Eichinger L."/>
            <person name="Platzer M."/>
            <person name="Noegel A.A."/>
            <person name="Schaap P."/>
            <person name="Gloeckner G."/>
        </authorList>
    </citation>
    <scope>NUCLEOTIDE SEQUENCE [LARGE SCALE GENOMIC DNA]</scope>
    <source>
        <strain evidence="2">SH3</strain>
    </source>
</reference>